<evidence type="ECO:0008006" key="3">
    <source>
        <dbReference type="Google" id="ProtNLM"/>
    </source>
</evidence>
<dbReference type="STRING" id="1076935.U4LNS9"/>
<gene>
    <name evidence="1" type="ORF">PCON_02835</name>
</gene>
<dbReference type="SUPFAM" id="SSF53335">
    <property type="entry name" value="S-adenosyl-L-methionine-dependent methyltransferases"/>
    <property type="match status" value="1"/>
</dbReference>
<dbReference type="GO" id="GO:0008168">
    <property type="term" value="F:methyltransferase activity"/>
    <property type="evidence" value="ECO:0007669"/>
    <property type="project" value="TreeGrafter"/>
</dbReference>
<dbReference type="EMBL" id="HF936373">
    <property type="protein sequence ID" value="CCX16239.1"/>
    <property type="molecule type" value="Genomic_DNA"/>
</dbReference>
<dbReference type="PANTHER" id="PTHR43591:SF24">
    <property type="entry name" value="2-METHOXY-6-POLYPRENYL-1,4-BENZOQUINOL METHYLASE, MITOCHONDRIAL"/>
    <property type="match status" value="1"/>
</dbReference>
<dbReference type="OMA" id="FPLYVCI"/>
<name>U4LNS9_PYROM</name>
<dbReference type="PANTHER" id="PTHR43591">
    <property type="entry name" value="METHYLTRANSFERASE"/>
    <property type="match status" value="1"/>
</dbReference>
<dbReference type="InterPro" id="IPR029063">
    <property type="entry name" value="SAM-dependent_MTases_sf"/>
</dbReference>
<keyword evidence="2" id="KW-1185">Reference proteome</keyword>
<organism evidence="1 2">
    <name type="scientific">Pyronema omphalodes (strain CBS 100304)</name>
    <name type="common">Pyronema confluens</name>
    <dbReference type="NCBI Taxonomy" id="1076935"/>
    <lineage>
        <taxon>Eukaryota</taxon>
        <taxon>Fungi</taxon>
        <taxon>Dikarya</taxon>
        <taxon>Ascomycota</taxon>
        <taxon>Pezizomycotina</taxon>
        <taxon>Pezizomycetes</taxon>
        <taxon>Pezizales</taxon>
        <taxon>Pyronemataceae</taxon>
        <taxon>Pyronema</taxon>
    </lineage>
</organism>
<dbReference type="Proteomes" id="UP000018144">
    <property type="component" value="Unassembled WGS sequence"/>
</dbReference>
<protein>
    <recommendedName>
        <fullName evidence="3">S-adenosyl-L-methionine-dependent methyltransferase</fullName>
    </recommendedName>
</protein>
<accession>U4LNS9</accession>
<dbReference type="eggNOG" id="ENOG502RBCG">
    <property type="taxonomic scope" value="Eukaryota"/>
</dbReference>
<dbReference type="CDD" id="cd02440">
    <property type="entry name" value="AdoMet_MTases"/>
    <property type="match status" value="1"/>
</dbReference>
<dbReference type="AlphaFoldDB" id="U4LNS9"/>
<proteinExistence type="predicted"/>
<dbReference type="OrthoDB" id="506498at2759"/>
<dbReference type="Pfam" id="PF13489">
    <property type="entry name" value="Methyltransf_23"/>
    <property type="match status" value="1"/>
</dbReference>
<evidence type="ECO:0000313" key="1">
    <source>
        <dbReference type="EMBL" id="CCX16239.1"/>
    </source>
</evidence>
<reference evidence="1 2" key="1">
    <citation type="journal article" date="2013" name="PLoS Genet.">
        <title>The genome and development-dependent transcriptomes of Pyronema confluens: a window into fungal evolution.</title>
        <authorList>
            <person name="Traeger S."/>
            <person name="Altegoer F."/>
            <person name="Freitag M."/>
            <person name="Gabaldon T."/>
            <person name="Kempken F."/>
            <person name="Kumar A."/>
            <person name="Marcet-Houben M."/>
            <person name="Poggeler S."/>
            <person name="Stajich J.E."/>
            <person name="Nowrousian M."/>
        </authorList>
    </citation>
    <scope>NUCLEOTIDE SEQUENCE [LARGE SCALE GENOMIC DNA]</scope>
    <source>
        <strain evidence="2">CBS 100304</strain>
        <tissue evidence="1">Vegetative mycelium</tissue>
    </source>
</reference>
<evidence type="ECO:0000313" key="2">
    <source>
        <dbReference type="Proteomes" id="UP000018144"/>
    </source>
</evidence>
<sequence length="313" mass="36000">MSSQSDDSLPESETLSLCSTYKETIEIGGRVYQQLALEQEITFTPVDEIERESLDKQHRIFQYIFDERLIFPPIENPERILDCGYGSAAWAFDVAEKYPDCQVIGIDITPHMKPEEMPRNLWLQIDDLNEPFTFQDKFDLVHSRNVAQGIDKGRWRSYIGDCARVVKPGGWLQFIEPYHVVQSDNGTLTDDHAVRQFSMQYSDVLEGKKDVRAAMHLEAWFREAGLVDVEYTMIPIPLNAWSTNPRDRHIGELANGAYKEAIGSHCIYLFQEYLSMTTDEIHVLLARARQDADNPSLRPYIPMYVCVGRKPNS</sequence>
<dbReference type="Gene3D" id="3.40.50.150">
    <property type="entry name" value="Vaccinia Virus protein VP39"/>
    <property type="match status" value="1"/>
</dbReference>